<dbReference type="Pfam" id="PF01171">
    <property type="entry name" value="ATP_bind_3"/>
    <property type="match status" value="1"/>
</dbReference>
<dbReference type="HAMAP" id="MF_01161">
    <property type="entry name" value="tRNA_Ile_lys_synt"/>
    <property type="match status" value="1"/>
</dbReference>
<evidence type="ECO:0000256" key="3">
    <source>
        <dbReference type="ARBA" id="ARBA00022694"/>
    </source>
</evidence>
<dbReference type="RefSeq" id="WP_150353618.1">
    <property type="nucleotide sequence ID" value="NZ_RZNZ01000008.1"/>
</dbReference>
<dbReference type="GO" id="GO:0032267">
    <property type="term" value="F:tRNA(Ile)-lysidine synthase activity"/>
    <property type="evidence" value="ECO:0007669"/>
    <property type="project" value="UniProtKB-EC"/>
</dbReference>
<name>A0A5J5DUZ4_9BIFI</name>
<evidence type="ECO:0000313" key="12">
    <source>
        <dbReference type="Proteomes" id="UP000345527"/>
    </source>
</evidence>
<dbReference type="Pfam" id="PF09179">
    <property type="entry name" value="TilS"/>
    <property type="match status" value="1"/>
</dbReference>
<dbReference type="InterPro" id="IPR011063">
    <property type="entry name" value="TilS/TtcA_N"/>
</dbReference>
<dbReference type="EMBL" id="RZOA01000005">
    <property type="protein sequence ID" value="KAA8823873.1"/>
    <property type="molecule type" value="Genomic_DNA"/>
</dbReference>
<evidence type="ECO:0000256" key="5">
    <source>
        <dbReference type="ARBA" id="ARBA00022840"/>
    </source>
</evidence>
<accession>A0A5J5DUZ4</accession>
<comment type="subcellular location">
    <subcellularLocation>
        <location evidence="7">Cytoplasm</location>
    </subcellularLocation>
</comment>
<comment type="function">
    <text evidence="7">Ligates lysine onto the cytidine present at position 34 of the AUA codon-specific tRNA(Ile) that contains the anticodon CAU, in an ATP-dependent manner. Cytidine is converted to lysidine, thus changing the amino acid specificity of the tRNA from methionine to isoleucine.</text>
</comment>
<dbReference type="PANTHER" id="PTHR43033:SF1">
    <property type="entry name" value="TRNA(ILE)-LYSIDINE SYNTHASE-RELATED"/>
    <property type="match status" value="1"/>
</dbReference>
<feature type="binding site" evidence="7">
    <location>
        <begin position="50"/>
        <end position="55"/>
    </location>
    <ligand>
        <name>ATP</name>
        <dbReference type="ChEBI" id="CHEBI:30616"/>
    </ligand>
</feature>
<reference evidence="12 13" key="1">
    <citation type="journal article" date="2019" name="Syst. Appl. Microbiol.">
        <title>Characterization of Bifidobacterium species in feaces of the Egyptian fruit bat: Description of B. vespertilionis sp. nov. and B. rousetti sp. nov.</title>
        <authorList>
            <person name="Modesto M."/>
            <person name="Satti M."/>
            <person name="Watanabe K."/>
            <person name="Puglisi E."/>
            <person name="Morelli L."/>
            <person name="Huang C.-H."/>
            <person name="Liou J.-S."/>
            <person name="Miyashita M."/>
            <person name="Tamura T."/>
            <person name="Saito S."/>
            <person name="Mori K."/>
            <person name="Huang L."/>
            <person name="Sciavilla P."/>
            <person name="Sandri C."/>
            <person name="Spiezio C."/>
            <person name="Vitali F."/>
            <person name="Cavalieri D."/>
            <person name="Perpetuini G."/>
            <person name="Tofalo R."/>
            <person name="Bonetti A."/>
            <person name="Arita M."/>
            <person name="Mattarelli P."/>
        </authorList>
    </citation>
    <scope>NUCLEOTIDE SEQUENCE [LARGE SCALE GENOMIC DNA]</scope>
    <source>
        <strain evidence="10 13">RST16</strain>
        <strain evidence="11 12">RST8</strain>
    </source>
</reference>
<gene>
    <name evidence="7 11" type="primary">tilS</name>
    <name evidence="11" type="ORF">EM848_03485</name>
    <name evidence="10" type="ORF">EMO90_07165</name>
</gene>
<evidence type="ECO:0000256" key="4">
    <source>
        <dbReference type="ARBA" id="ARBA00022741"/>
    </source>
</evidence>
<keyword evidence="1 7" id="KW-0963">Cytoplasm</keyword>
<organism evidence="11 12">
    <name type="scientific">Bifidobacterium vespertilionis</name>
    <dbReference type="NCBI Taxonomy" id="2562524"/>
    <lineage>
        <taxon>Bacteria</taxon>
        <taxon>Bacillati</taxon>
        <taxon>Actinomycetota</taxon>
        <taxon>Actinomycetes</taxon>
        <taxon>Bifidobacteriales</taxon>
        <taxon>Bifidobacteriaceae</taxon>
        <taxon>Bifidobacterium</taxon>
    </lineage>
</organism>
<dbReference type="GO" id="GO:0005737">
    <property type="term" value="C:cytoplasm"/>
    <property type="evidence" value="ECO:0007669"/>
    <property type="project" value="UniProtKB-SubCell"/>
</dbReference>
<dbReference type="EMBL" id="RZNZ01000008">
    <property type="protein sequence ID" value="KAA8820202.1"/>
    <property type="molecule type" value="Genomic_DNA"/>
</dbReference>
<evidence type="ECO:0000256" key="1">
    <source>
        <dbReference type="ARBA" id="ARBA00022490"/>
    </source>
</evidence>
<dbReference type="Proteomes" id="UP000345527">
    <property type="component" value="Unassembled WGS sequence"/>
</dbReference>
<sequence>MPYSPSLRRAVGELRACLERHGLGRQSSRFAEHGEHRPDPDAPLVLVACSGGRDSMALAAVGHIVCGMLGLRFGAVIVDHGMQDGSATVAREAAERCDAIGLDPVMVRRVEVDRRLIASDGSEAAARDARYAALVDAARETGAAMVLLAHTLNDQAETVMIGLARSGGLDAIVGMPEVTERGESGGKDGHGGHDDPVRFVRPWLNVTRAQTTAICRELNIAWWDDPTNGDAVLASRPLDVSYPLRSRIRHDLMPAMVRCYGRDPAASLAAGAASARIDADYLDQAADRLAAQALSCDDGRVRIDARRLLDEHPALRRRVIVRALRTLGIPVAAVHVEAIDRLITDWHGQRPLVLPSQCSAIRKGHVIEVCEDRRHANR</sequence>
<dbReference type="OrthoDB" id="5244702at2"/>
<dbReference type="AlphaFoldDB" id="A0A5J5DUZ4"/>
<dbReference type="GO" id="GO:0006400">
    <property type="term" value="P:tRNA modification"/>
    <property type="evidence" value="ECO:0007669"/>
    <property type="project" value="UniProtKB-UniRule"/>
</dbReference>
<evidence type="ECO:0000313" key="11">
    <source>
        <dbReference type="EMBL" id="KAA8823873.1"/>
    </source>
</evidence>
<feature type="domain" description="tRNA(Ile)-lysidine/2-thiocytidine synthase N-terminal" evidence="8">
    <location>
        <begin position="45"/>
        <end position="230"/>
    </location>
</feature>
<evidence type="ECO:0000259" key="9">
    <source>
        <dbReference type="Pfam" id="PF09179"/>
    </source>
</evidence>
<dbReference type="SUPFAM" id="SSF82829">
    <property type="entry name" value="MesJ substrate recognition domain-like"/>
    <property type="match status" value="1"/>
</dbReference>
<dbReference type="CDD" id="cd01992">
    <property type="entry name" value="TilS_N"/>
    <property type="match status" value="1"/>
</dbReference>
<evidence type="ECO:0000313" key="10">
    <source>
        <dbReference type="EMBL" id="KAA8820202.1"/>
    </source>
</evidence>
<dbReference type="InterPro" id="IPR012795">
    <property type="entry name" value="tRNA_Ile_lys_synt_N"/>
</dbReference>
<dbReference type="SUPFAM" id="SSF52402">
    <property type="entry name" value="Adenine nucleotide alpha hydrolases-like"/>
    <property type="match status" value="1"/>
</dbReference>
<dbReference type="Gene3D" id="1.20.59.20">
    <property type="match status" value="1"/>
</dbReference>
<evidence type="ECO:0000313" key="13">
    <source>
        <dbReference type="Proteomes" id="UP000374630"/>
    </source>
</evidence>
<keyword evidence="2 7" id="KW-0436">Ligase</keyword>
<keyword evidence="3 7" id="KW-0819">tRNA processing</keyword>
<evidence type="ECO:0000256" key="2">
    <source>
        <dbReference type="ARBA" id="ARBA00022598"/>
    </source>
</evidence>
<comment type="catalytic activity">
    <reaction evidence="6 7">
        <text>cytidine(34) in tRNA(Ile2) + L-lysine + ATP = lysidine(34) in tRNA(Ile2) + AMP + diphosphate + H(+)</text>
        <dbReference type="Rhea" id="RHEA:43744"/>
        <dbReference type="Rhea" id="RHEA-COMP:10625"/>
        <dbReference type="Rhea" id="RHEA-COMP:10670"/>
        <dbReference type="ChEBI" id="CHEBI:15378"/>
        <dbReference type="ChEBI" id="CHEBI:30616"/>
        <dbReference type="ChEBI" id="CHEBI:32551"/>
        <dbReference type="ChEBI" id="CHEBI:33019"/>
        <dbReference type="ChEBI" id="CHEBI:82748"/>
        <dbReference type="ChEBI" id="CHEBI:83665"/>
        <dbReference type="ChEBI" id="CHEBI:456215"/>
        <dbReference type="EC" id="6.3.4.19"/>
    </reaction>
</comment>
<keyword evidence="13" id="KW-1185">Reference proteome</keyword>
<evidence type="ECO:0000256" key="6">
    <source>
        <dbReference type="ARBA" id="ARBA00048539"/>
    </source>
</evidence>
<comment type="caution">
    <text evidence="11">The sequence shown here is derived from an EMBL/GenBank/DDBJ whole genome shotgun (WGS) entry which is preliminary data.</text>
</comment>
<keyword evidence="4 7" id="KW-0547">Nucleotide-binding</keyword>
<dbReference type="InterPro" id="IPR014729">
    <property type="entry name" value="Rossmann-like_a/b/a_fold"/>
</dbReference>
<dbReference type="NCBIfam" id="TIGR02432">
    <property type="entry name" value="lysidine_TilS_N"/>
    <property type="match status" value="1"/>
</dbReference>
<feature type="domain" description="tRNA(Ile)-lysidine synthase substrate-binding" evidence="9">
    <location>
        <begin position="306"/>
        <end position="358"/>
    </location>
</feature>
<comment type="domain">
    <text evidence="7">The N-terminal region contains the highly conserved SGGXDS motif, predicted to be a P-loop motif involved in ATP binding.</text>
</comment>
<dbReference type="InterPro" id="IPR015262">
    <property type="entry name" value="tRNA_Ile_lys_synt_subst-bd"/>
</dbReference>
<evidence type="ECO:0000256" key="7">
    <source>
        <dbReference type="HAMAP-Rule" id="MF_01161"/>
    </source>
</evidence>
<dbReference type="Gene3D" id="3.40.50.620">
    <property type="entry name" value="HUPs"/>
    <property type="match status" value="1"/>
</dbReference>
<protein>
    <recommendedName>
        <fullName evidence="7">tRNA(Ile)-lysidine synthase</fullName>
        <ecNumber evidence="7">6.3.4.19</ecNumber>
    </recommendedName>
    <alternativeName>
        <fullName evidence="7">tRNA(Ile)-2-lysyl-cytidine synthase</fullName>
    </alternativeName>
    <alternativeName>
        <fullName evidence="7">tRNA(Ile)-lysidine synthetase</fullName>
    </alternativeName>
</protein>
<dbReference type="PANTHER" id="PTHR43033">
    <property type="entry name" value="TRNA(ILE)-LYSIDINE SYNTHASE-RELATED"/>
    <property type="match status" value="1"/>
</dbReference>
<dbReference type="InterPro" id="IPR012094">
    <property type="entry name" value="tRNA_Ile_lys_synt"/>
</dbReference>
<comment type="similarity">
    <text evidence="7">Belongs to the tRNA(Ile)-lysidine synthase family.</text>
</comment>
<dbReference type="Proteomes" id="UP000374630">
    <property type="component" value="Unassembled WGS sequence"/>
</dbReference>
<evidence type="ECO:0000259" key="8">
    <source>
        <dbReference type="Pfam" id="PF01171"/>
    </source>
</evidence>
<keyword evidence="5 7" id="KW-0067">ATP-binding</keyword>
<dbReference type="EC" id="6.3.4.19" evidence="7"/>
<dbReference type="GO" id="GO:0005524">
    <property type="term" value="F:ATP binding"/>
    <property type="evidence" value="ECO:0007669"/>
    <property type="project" value="UniProtKB-UniRule"/>
</dbReference>
<proteinExistence type="inferred from homology"/>